<name>A0A849A6I8_9ACTN</name>
<dbReference type="Pfam" id="PF12146">
    <property type="entry name" value="Hydrolase_4"/>
    <property type="match status" value="1"/>
</dbReference>
<sequence>MSAKPESFVIDTPDGTQLHVNRWLPDGKPKAVVQIAHGMAEHSGRYQRFADRLTGTGYAVYASDHRGHGKTAQSQADKGYFTDRDGFATVVADLGLVGERARADHPGLPFILFGHSMGSFLSRGYAIANGDKLDALVLSGTAASPGLLGKVGRFIASVQARLRGRRHPSKLMNALSFGQYNKAFKPNRTEFDWLTRDPAEVDAYIADPDAGGIFTAGFYADLLGGLAAVNDDAQVAKIPKSLPIYVVSGSLDPVGGNSKGVRQVADQLARAGVRDVSLKLWPGGRHEMLNETNRDEVMDDLVRWMDEHLPAESGADRDEPPARG</sequence>
<evidence type="ECO:0000313" key="2">
    <source>
        <dbReference type="EMBL" id="NNG35053.1"/>
    </source>
</evidence>
<evidence type="ECO:0000259" key="1">
    <source>
        <dbReference type="Pfam" id="PF12146"/>
    </source>
</evidence>
<dbReference type="Proteomes" id="UP000562984">
    <property type="component" value="Unassembled WGS sequence"/>
</dbReference>
<dbReference type="PANTHER" id="PTHR11614">
    <property type="entry name" value="PHOSPHOLIPASE-RELATED"/>
    <property type="match status" value="1"/>
</dbReference>
<keyword evidence="3" id="KW-1185">Reference proteome</keyword>
<dbReference type="Gene3D" id="3.40.50.1820">
    <property type="entry name" value="alpha/beta hydrolase"/>
    <property type="match status" value="1"/>
</dbReference>
<dbReference type="RefSeq" id="WP_171198686.1">
    <property type="nucleotide sequence ID" value="NZ_JABEND010000002.1"/>
</dbReference>
<dbReference type="SUPFAM" id="SSF53474">
    <property type="entry name" value="alpha/beta-Hydrolases"/>
    <property type="match status" value="1"/>
</dbReference>
<proteinExistence type="predicted"/>
<comment type="caution">
    <text evidence="2">The sequence shown here is derived from an EMBL/GenBank/DDBJ whole genome shotgun (WGS) entry which is preliminary data.</text>
</comment>
<dbReference type="GO" id="GO:0016787">
    <property type="term" value="F:hydrolase activity"/>
    <property type="evidence" value="ECO:0007669"/>
    <property type="project" value="UniProtKB-KW"/>
</dbReference>
<dbReference type="InterPro" id="IPR029058">
    <property type="entry name" value="AB_hydrolase_fold"/>
</dbReference>
<reference evidence="2 3" key="1">
    <citation type="submission" date="2020-05" db="EMBL/GenBank/DDBJ databases">
        <title>Nakamurella sp. DB0629 isolated from air conditioner.</title>
        <authorList>
            <person name="Kim D.H."/>
            <person name="Kim D.-U."/>
        </authorList>
    </citation>
    <scope>NUCLEOTIDE SEQUENCE [LARGE SCALE GENOMIC DNA]</scope>
    <source>
        <strain evidence="2 3">DB0629</strain>
    </source>
</reference>
<dbReference type="EMBL" id="JABEND010000002">
    <property type="protein sequence ID" value="NNG35053.1"/>
    <property type="molecule type" value="Genomic_DNA"/>
</dbReference>
<organism evidence="2 3">
    <name type="scientific">Nakamurella aerolata</name>
    <dbReference type="NCBI Taxonomy" id="1656892"/>
    <lineage>
        <taxon>Bacteria</taxon>
        <taxon>Bacillati</taxon>
        <taxon>Actinomycetota</taxon>
        <taxon>Actinomycetes</taxon>
        <taxon>Nakamurellales</taxon>
        <taxon>Nakamurellaceae</taxon>
        <taxon>Nakamurella</taxon>
    </lineage>
</organism>
<evidence type="ECO:0000313" key="3">
    <source>
        <dbReference type="Proteomes" id="UP000562984"/>
    </source>
</evidence>
<gene>
    <name evidence="2" type="ORF">HKD39_04870</name>
</gene>
<feature type="domain" description="Serine aminopeptidase S33" evidence="1">
    <location>
        <begin position="28"/>
        <end position="293"/>
    </location>
</feature>
<dbReference type="InterPro" id="IPR051044">
    <property type="entry name" value="MAG_DAG_Lipase"/>
</dbReference>
<dbReference type="InterPro" id="IPR022742">
    <property type="entry name" value="Hydrolase_4"/>
</dbReference>
<protein>
    <submittedName>
        <fullName evidence="2">Alpha/beta hydrolase</fullName>
    </submittedName>
</protein>
<keyword evidence="2" id="KW-0378">Hydrolase</keyword>
<dbReference type="AlphaFoldDB" id="A0A849A6I8"/>
<accession>A0A849A6I8</accession>